<organism evidence="4 5">
    <name type="scientific">Jhaorihella thermophila</name>
    <dbReference type="NCBI Taxonomy" id="488547"/>
    <lineage>
        <taxon>Bacteria</taxon>
        <taxon>Pseudomonadati</taxon>
        <taxon>Pseudomonadota</taxon>
        <taxon>Alphaproteobacteria</taxon>
        <taxon>Rhodobacterales</taxon>
        <taxon>Paracoccaceae</taxon>
        <taxon>Jhaorihella</taxon>
    </lineage>
</organism>
<dbReference type="EMBL" id="FNVD01000018">
    <property type="protein sequence ID" value="SEG23151.1"/>
    <property type="molecule type" value="Genomic_DNA"/>
</dbReference>
<dbReference type="InterPro" id="IPR033799">
    <property type="entry name" value="CdiA_EC869-like"/>
</dbReference>
<dbReference type="Pfam" id="PF21111">
    <property type="entry name" value="CDI_toxin_EC869_like"/>
    <property type="match status" value="1"/>
</dbReference>
<dbReference type="OrthoDB" id="4446543at2"/>
<sequence>MQSSFGQFLRTGGNGEFVLSRGAHGWIGRRVGLSVKSEFPGYEALRNEFEGRIDRVVEENTAMILGVIGDTFTPPLTAADLADVSGARTATLAEWERRMEAIRAEWHTHPQRLRTVRQSMEDRLLTGFRGLINELRQRALGIEQYVWRSRDDARVRDSHAEYDDRIFDWDTPPEGGHPGQAYNCRCHAEPFLPDEPDYVPDTGIAYTTARLGAEVEGIAEAGRDFGVGLLEAISELPGKVRTAARFAWLVAREAAGNLSEEQRAELAELRQSLEDRVEEIAAFWRDSPEIAAAFLDYVVAVRARPDLADAAYRAGLATRAQVEAAHRERAYLETLILLNVAPGIMAARLLRRSRHRGKSDGRDDLADALLAEAARARRHPADVDWDAIDNPGIAWSGPIRSQGEPWEDLLEASGDYGRRSPSNFPTFDFFDPVSRVATSAKTLDTQAPTYRDRPSRIFARLRNYVDRIERFEEGRSGDFRIRPGQIEARRLELAVPFGTTPEQAIQIQRAIDYASEWGIEVNVRFVQ</sequence>
<accession>A0A1H5YGE6</accession>
<evidence type="ECO:0000256" key="1">
    <source>
        <dbReference type="SAM" id="Coils"/>
    </source>
</evidence>
<dbReference type="CDD" id="cd13444">
    <property type="entry name" value="CDI_toxin_EC869_like"/>
    <property type="match status" value="1"/>
</dbReference>
<dbReference type="Pfam" id="PF04233">
    <property type="entry name" value="Phage_Mu_F"/>
    <property type="match status" value="1"/>
</dbReference>
<name>A0A1H5YGE6_9RHOB</name>
<feature type="domain" description="CdiA toxin EC869-like" evidence="3">
    <location>
        <begin position="402"/>
        <end position="523"/>
    </location>
</feature>
<feature type="domain" description="Phage head morphogenesis" evidence="2">
    <location>
        <begin position="130"/>
        <end position="188"/>
    </location>
</feature>
<dbReference type="InterPro" id="IPR006528">
    <property type="entry name" value="Phage_head_morphogenesis_dom"/>
</dbReference>
<reference evidence="4 5" key="1">
    <citation type="submission" date="2016-10" db="EMBL/GenBank/DDBJ databases">
        <authorList>
            <person name="de Groot N.N."/>
        </authorList>
    </citation>
    <scope>NUCLEOTIDE SEQUENCE [LARGE SCALE GENOMIC DNA]</scope>
    <source>
        <strain evidence="4 5">DSM 23413</strain>
    </source>
</reference>
<evidence type="ECO:0000313" key="5">
    <source>
        <dbReference type="Proteomes" id="UP000236742"/>
    </source>
</evidence>
<gene>
    <name evidence="4" type="ORF">SAMN05421751_11820</name>
</gene>
<protein>
    <submittedName>
        <fullName evidence="4">Phage putative head morphogenesis protein, SPP1 gp7 family</fullName>
    </submittedName>
</protein>
<evidence type="ECO:0000259" key="2">
    <source>
        <dbReference type="Pfam" id="PF04233"/>
    </source>
</evidence>
<evidence type="ECO:0000313" key="4">
    <source>
        <dbReference type="EMBL" id="SEG23151.1"/>
    </source>
</evidence>
<proteinExistence type="predicted"/>
<dbReference type="Proteomes" id="UP000236742">
    <property type="component" value="Unassembled WGS sequence"/>
</dbReference>
<dbReference type="GO" id="GO:0004530">
    <property type="term" value="F:deoxyribonuclease I activity"/>
    <property type="evidence" value="ECO:0007669"/>
    <property type="project" value="InterPro"/>
</dbReference>
<keyword evidence="5" id="KW-1185">Reference proteome</keyword>
<dbReference type="AlphaFoldDB" id="A0A1H5YGE6"/>
<keyword evidence="1" id="KW-0175">Coiled coil</keyword>
<dbReference type="RefSeq" id="WP_104009017.1">
    <property type="nucleotide sequence ID" value="NZ_FNVD01000018.1"/>
</dbReference>
<feature type="coiled-coil region" evidence="1">
    <location>
        <begin position="252"/>
        <end position="279"/>
    </location>
</feature>
<dbReference type="Gene3D" id="3.40.1350.110">
    <property type="match status" value="1"/>
</dbReference>
<evidence type="ECO:0000259" key="3">
    <source>
        <dbReference type="Pfam" id="PF21111"/>
    </source>
</evidence>